<dbReference type="RefSeq" id="WP_280624499.1">
    <property type="nucleotide sequence ID" value="NZ_CP123504.1"/>
</dbReference>
<organism evidence="1 2">
    <name type="scientific">Arsenophonus nasoniae</name>
    <name type="common">son-killer infecting Nasonia vitripennis</name>
    <dbReference type="NCBI Taxonomy" id="638"/>
    <lineage>
        <taxon>Bacteria</taxon>
        <taxon>Pseudomonadati</taxon>
        <taxon>Pseudomonadota</taxon>
        <taxon>Gammaproteobacteria</taxon>
        <taxon>Enterobacterales</taxon>
        <taxon>Morganellaceae</taxon>
        <taxon>Arsenophonus</taxon>
    </lineage>
</organism>
<dbReference type="EMBL" id="CP123504">
    <property type="protein sequence ID" value="WGM00943.1"/>
    <property type="molecule type" value="Genomic_DNA"/>
</dbReference>
<name>A0AA95GM41_9GAMM</name>
<gene>
    <name evidence="1" type="ORF">QE210_13975</name>
</gene>
<sequence length="145" mass="16827">MSDITTEWNVNTLRGEWSVGQGELLSGHDLHAAIIISLFTDRLARDDDVIDDNFRRGWWGDSGQDYVIGSRLWLIAREKLTVNVAQRAEDYAREALQWLIDDGVVASLDIGSQIIYPARLNLFIRYHQPGHHKEDLRFFWVWETT</sequence>
<proteinExistence type="predicted"/>
<dbReference type="Pfam" id="PF07409">
    <property type="entry name" value="GP46"/>
    <property type="match status" value="1"/>
</dbReference>
<dbReference type="Proteomes" id="UP001177595">
    <property type="component" value="Chromosome"/>
</dbReference>
<evidence type="ECO:0000313" key="1">
    <source>
        <dbReference type="EMBL" id="WGM00943.1"/>
    </source>
</evidence>
<evidence type="ECO:0000313" key="2">
    <source>
        <dbReference type="Proteomes" id="UP001177595"/>
    </source>
</evidence>
<reference evidence="1" key="1">
    <citation type="submission" date="2023-04" db="EMBL/GenBank/DDBJ databases">
        <title>Genome dynamics across the evolutionary transition to endosymbiosis.</title>
        <authorList>
            <person name="Siozios S."/>
            <person name="Nadal-Jimenez P."/>
            <person name="Azagi T."/>
            <person name="Sprong H."/>
            <person name="Frost C.L."/>
            <person name="Parratt S.R."/>
            <person name="Taylor G."/>
            <person name="Brettell L."/>
            <person name="Lew K.C."/>
            <person name="Croft L."/>
            <person name="King K.C."/>
            <person name="Brockhurst M.A."/>
            <person name="Hypsa V."/>
            <person name="Novakova E."/>
            <person name="Darby A.C."/>
            <person name="Hurst G.D.D."/>
        </authorList>
    </citation>
    <scope>NUCLEOTIDE SEQUENCE</scope>
    <source>
        <strain evidence="1">APv</strain>
    </source>
</reference>
<protein>
    <submittedName>
        <fullName evidence="1">Phage GP46 family protein</fullName>
    </submittedName>
</protein>
<dbReference type="AlphaFoldDB" id="A0AA95GM41"/>
<accession>A0AA95GM41</accession>
<dbReference type="InterPro" id="IPR010877">
    <property type="entry name" value="Phage_Mu_Gp46"/>
</dbReference>